<feature type="transmembrane region" description="Helical" evidence="2">
    <location>
        <begin position="7"/>
        <end position="27"/>
    </location>
</feature>
<evidence type="ECO:0000313" key="4">
    <source>
        <dbReference type="EMBL" id="MDF0592877.1"/>
    </source>
</evidence>
<keyword evidence="2" id="KW-1133">Transmembrane helix</keyword>
<dbReference type="InterPro" id="IPR024370">
    <property type="entry name" value="PBP_domain"/>
</dbReference>
<reference evidence="4 5" key="1">
    <citation type="submission" date="2023-03" db="EMBL/GenBank/DDBJ databases">
        <title>Whole genome sequencing of Methanotrichaceae archaeon M04Ac.</title>
        <authorList>
            <person name="Khomyakova M.A."/>
            <person name="Merkel A.Y."/>
            <person name="Slobodkin A.I."/>
        </authorList>
    </citation>
    <scope>NUCLEOTIDE SEQUENCE [LARGE SCALE GENOMIC DNA]</scope>
    <source>
        <strain evidence="4 5">M04Ac</strain>
    </source>
</reference>
<accession>A0ABT5XDX0</accession>
<name>A0ABT5XDX0_9EURY</name>
<feature type="domain" description="PBP" evidence="3">
    <location>
        <begin position="39"/>
        <end position="270"/>
    </location>
</feature>
<keyword evidence="1" id="KW-0732">Signal</keyword>
<dbReference type="SUPFAM" id="SSF53850">
    <property type="entry name" value="Periplasmic binding protein-like II"/>
    <property type="match status" value="1"/>
</dbReference>
<dbReference type="Pfam" id="PF12849">
    <property type="entry name" value="PBP_like_2"/>
    <property type="match status" value="1"/>
</dbReference>
<evidence type="ECO:0000259" key="3">
    <source>
        <dbReference type="Pfam" id="PF12849"/>
    </source>
</evidence>
<protein>
    <submittedName>
        <fullName evidence="4">Phosphate ABC transporter substrate-binding protein</fullName>
    </submittedName>
</protein>
<dbReference type="InterPro" id="IPR050811">
    <property type="entry name" value="Phosphate_ABC_transporter"/>
</dbReference>
<dbReference type="EMBL" id="JARFPL010000011">
    <property type="protein sequence ID" value="MDF0592877.1"/>
    <property type="molecule type" value="Genomic_DNA"/>
</dbReference>
<proteinExistence type="predicted"/>
<sequence>MARPESVMTWIVVAIFVAAGAVLYIIGGEELELRDSSRGAASNLSVAGSTTVQPFAEACAQEFNLGQKDVVVNVAGIGTDSGLRRLAAGTADISMTSRKVGDSEIGSLGGRLAEHQIARDAVSIVVSSSIREAGIEDLSQDQLRAIYTGEIKSWRELGGPDREITAVSRSPGSGTGEIFSERVATPGVSVYRDSSFEVEEFVAGSDRAIGYLGLNLAREEGLATIAYEGVLPSAKTIGDGSYPLARTLYMYTWGEPDDDERAFLEFVTGERGQAIAGEMGFVPLST</sequence>
<dbReference type="PANTHER" id="PTHR30570:SF1">
    <property type="entry name" value="PHOSPHATE-BINDING PROTEIN PSTS"/>
    <property type="match status" value="1"/>
</dbReference>
<evidence type="ECO:0000256" key="2">
    <source>
        <dbReference type="SAM" id="Phobius"/>
    </source>
</evidence>
<dbReference type="RefSeq" id="WP_316968584.1">
    <property type="nucleotide sequence ID" value="NZ_JARFPL010000011.1"/>
</dbReference>
<organism evidence="4 5">
    <name type="scientific">Candidatus Methanocrinis alkalitolerans</name>
    <dbReference type="NCBI Taxonomy" id="3033395"/>
    <lineage>
        <taxon>Archaea</taxon>
        <taxon>Methanobacteriati</taxon>
        <taxon>Methanobacteriota</taxon>
        <taxon>Stenosarchaea group</taxon>
        <taxon>Methanomicrobia</taxon>
        <taxon>Methanotrichales</taxon>
        <taxon>Methanotrichaceae</taxon>
        <taxon>Methanocrinis</taxon>
    </lineage>
</organism>
<dbReference type="CDD" id="cd13653">
    <property type="entry name" value="PBP2_phosphate_like_1"/>
    <property type="match status" value="1"/>
</dbReference>
<keyword evidence="2" id="KW-0812">Transmembrane</keyword>
<keyword evidence="2" id="KW-0472">Membrane</keyword>
<keyword evidence="5" id="KW-1185">Reference proteome</keyword>
<dbReference type="PANTHER" id="PTHR30570">
    <property type="entry name" value="PERIPLASMIC PHOSPHATE BINDING COMPONENT OF PHOSPHATE ABC TRANSPORTER"/>
    <property type="match status" value="1"/>
</dbReference>
<dbReference type="Gene3D" id="3.40.190.10">
    <property type="entry name" value="Periplasmic binding protein-like II"/>
    <property type="match status" value="2"/>
</dbReference>
<comment type="caution">
    <text evidence="4">The sequence shown here is derived from an EMBL/GenBank/DDBJ whole genome shotgun (WGS) entry which is preliminary data.</text>
</comment>
<evidence type="ECO:0000256" key="1">
    <source>
        <dbReference type="ARBA" id="ARBA00022729"/>
    </source>
</evidence>
<dbReference type="Proteomes" id="UP001215956">
    <property type="component" value="Unassembled WGS sequence"/>
</dbReference>
<evidence type="ECO:0000313" key="5">
    <source>
        <dbReference type="Proteomes" id="UP001215956"/>
    </source>
</evidence>
<gene>
    <name evidence="4" type="ORF">P0O24_04705</name>
</gene>